<keyword evidence="2" id="KW-0479">Metal-binding</keyword>
<protein>
    <submittedName>
        <fullName evidence="3">DinB family protein</fullName>
    </submittedName>
</protein>
<dbReference type="InterPro" id="IPR034660">
    <property type="entry name" value="DinB/YfiT-like"/>
</dbReference>
<evidence type="ECO:0000256" key="2">
    <source>
        <dbReference type="ARBA" id="ARBA00022723"/>
    </source>
</evidence>
<comment type="caution">
    <text evidence="3">The sequence shown here is derived from an EMBL/GenBank/DDBJ whole genome shotgun (WGS) entry which is preliminary data.</text>
</comment>
<proteinExistence type="inferred from homology"/>
<dbReference type="RefSeq" id="WP_377112972.1">
    <property type="nucleotide sequence ID" value="NZ_JBHTHZ010000003.1"/>
</dbReference>
<dbReference type="Proteomes" id="UP001597010">
    <property type="component" value="Unassembled WGS sequence"/>
</dbReference>
<dbReference type="EMBL" id="JBHTHZ010000003">
    <property type="protein sequence ID" value="MFD0793329.1"/>
    <property type="molecule type" value="Genomic_DNA"/>
</dbReference>
<accession>A0ABW3AR58</accession>
<dbReference type="Pfam" id="PF05163">
    <property type="entry name" value="DinB"/>
    <property type="match status" value="1"/>
</dbReference>
<evidence type="ECO:0000256" key="1">
    <source>
        <dbReference type="ARBA" id="ARBA00008635"/>
    </source>
</evidence>
<sequence length="173" mass="19815">MSLINFYFEQLNQESATTRKMLQRIPNDKYDWAPHVKSMDIRRLATHIAELPTWITMAFTTEELDFASAPYSPEYADNNEQLMQLFEKSAEDGRSQLIPENESRLNEKWVLRNGDTILVDTTRSGLVRIALSQIIHHRAQLGVYLRLLNVPIPGSYGPSADEMEFQQSAEAAV</sequence>
<dbReference type="InterPro" id="IPR007837">
    <property type="entry name" value="DinB"/>
</dbReference>
<comment type="similarity">
    <text evidence="1">Belongs to the DinB family.</text>
</comment>
<organism evidence="3 4">
    <name type="scientific">Mucilaginibacter litoreus</name>
    <dbReference type="NCBI Taxonomy" id="1048221"/>
    <lineage>
        <taxon>Bacteria</taxon>
        <taxon>Pseudomonadati</taxon>
        <taxon>Bacteroidota</taxon>
        <taxon>Sphingobacteriia</taxon>
        <taxon>Sphingobacteriales</taxon>
        <taxon>Sphingobacteriaceae</taxon>
        <taxon>Mucilaginibacter</taxon>
    </lineage>
</organism>
<keyword evidence="4" id="KW-1185">Reference proteome</keyword>
<dbReference type="SUPFAM" id="SSF109854">
    <property type="entry name" value="DinB/YfiT-like putative metalloenzymes"/>
    <property type="match status" value="1"/>
</dbReference>
<reference evidence="4" key="1">
    <citation type="journal article" date="2019" name="Int. J. Syst. Evol. Microbiol.">
        <title>The Global Catalogue of Microorganisms (GCM) 10K type strain sequencing project: providing services to taxonomists for standard genome sequencing and annotation.</title>
        <authorList>
            <consortium name="The Broad Institute Genomics Platform"/>
            <consortium name="The Broad Institute Genome Sequencing Center for Infectious Disease"/>
            <person name="Wu L."/>
            <person name="Ma J."/>
        </authorList>
    </citation>
    <scope>NUCLEOTIDE SEQUENCE [LARGE SCALE GENOMIC DNA]</scope>
    <source>
        <strain evidence="4">CCUG 61484</strain>
    </source>
</reference>
<gene>
    <name evidence="3" type="ORF">ACFQZX_06840</name>
</gene>
<name>A0ABW3AR58_9SPHI</name>
<dbReference type="Gene3D" id="1.20.120.450">
    <property type="entry name" value="dinb family like domain"/>
    <property type="match status" value="1"/>
</dbReference>
<evidence type="ECO:0000313" key="4">
    <source>
        <dbReference type="Proteomes" id="UP001597010"/>
    </source>
</evidence>
<evidence type="ECO:0000313" key="3">
    <source>
        <dbReference type="EMBL" id="MFD0793329.1"/>
    </source>
</evidence>